<gene>
    <name evidence="1" type="ORF">CFOL_v3_00696</name>
</gene>
<name>A0A1Q3AN46_CEPFO</name>
<sequence>MKHKGKKKNKGRKAAAPVGLAVGGSVLDTIWQLQDDDCYFYYGKHEHWRSQCSEFQKSKSGGASGSGTFMIEFFLATNVSSTWVLDHVMELIFVTLCRG</sequence>
<organism evidence="1 2">
    <name type="scientific">Cephalotus follicularis</name>
    <name type="common">Albany pitcher plant</name>
    <dbReference type="NCBI Taxonomy" id="3775"/>
    <lineage>
        <taxon>Eukaryota</taxon>
        <taxon>Viridiplantae</taxon>
        <taxon>Streptophyta</taxon>
        <taxon>Embryophyta</taxon>
        <taxon>Tracheophyta</taxon>
        <taxon>Spermatophyta</taxon>
        <taxon>Magnoliopsida</taxon>
        <taxon>eudicotyledons</taxon>
        <taxon>Gunneridae</taxon>
        <taxon>Pentapetalae</taxon>
        <taxon>rosids</taxon>
        <taxon>fabids</taxon>
        <taxon>Oxalidales</taxon>
        <taxon>Cephalotaceae</taxon>
        <taxon>Cephalotus</taxon>
    </lineage>
</organism>
<dbReference type="Proteomes" id="UP000187406">
    <property type="component" value="Unassembled WGS sequence"/>
</dbReference>
<evidence type="ECO:0000313" key="2">
    <source>
        <dbReference type="Proteomes" id="UP000187406"/>
    </source>
</evidence>
<comment type="caution">
    <text evidence="1">The sequence shown here is derived from an EMBL/GenBank/DDBJ whole genome shotgun (WGS) entry which is preliminary data.</text>
</comment>
<dbReference type="EMBL" id="BDDD01000020">
    <property type="protein sequence ID" value="GAV57158.1"/>
    <property type="molecule type" value="Genomic_DNA"/>
</dbReference>
<evidence type="ECO:0000313" key="1">
    <source>
        <dbReference type="EMBL" id="GAV57158.1"/>
    </source>
</evidence>
<dbReference type="InParanoid" id="A0A1Q3AN46"/>
<keyword evidence="2" id="KW-1185">Reference proteome</keyword>
<reference evidence="2" key="1">
    <citation type="submission" date="2016-04" db="EMBL/GenBank/DDBJ databases">
        <title>Cephalotus genome sequencing.</title>
        <authorList>
            <person name="Fukushima K."/>
            <person name="Hasebe M."/>
            <person name="Fang X."/>
        </authorList>
    </citation>
    <scope>NUCLEOTIDE SEQUENCE [LARGE SCALE GENOMIC DNA]</scope>
    <source>
        <strain evidence="2">cv. St1</strain>
    </source>
</reference>
<accession>A0A1Q3AN46</accession>
<dbReference type="AlphaFoldDB" id="A0A1Q3AN46"/>
<protein>
    <submittedName>
        <fullName evidence="1">Uncharacterized protein</fullName>
    </submittedName>
</protein>
<proteinExistence type="predicted"/>